<dbReference type="EMBL" id="LNCU01000107">
    <property type="protein sequence ID" value="KWV48558.1"/>
    <property type="molecule type" value="Genomic_DNA"/>
</dbReference>
<dbReference type="InterPro" id="IPR021005">
    <property type="entry name" value="Znf_CGNR"/>
</dbReference>
<evidence type="ECO:0000259" key="1">
    <source>
        <dbReference type="Pfam" id="PF11706"/>
    </source>
</evidence>
<dbReference type="SUPFAM" id="SSF160904">
    <property type="entry name" value="Jann2411-like"/>
    <property type="match status" value="1"/>
</dbReference>
<evidence type="ECO:0000313" key="2">
    <source>
        <dbReference type="EMBL" id="KWV48558.1"/>
    </source>
</evidence>
<reference evidence="2 3" key="1">
    <citation type="submission" date="2015-11" db="EMBL/GenBank/DDBJ databases">
        <title>Draft Genome Sequence of the Strain BR 10303 (Bradyrhizobium sp.) isolated from nodules of Centrolobium paraense.</title>
        <authorList>
            <person name="Zelli J.E."/>
            <person name="Simoes-Araujo J.L."/>
            <person name="Barauna A.C."/>
            <person name="Silva K."/>
        </authorList>
    </citation>
    <scope>NUCLEOTIDE SEQUENCE [LARGE SCALE GENOMIC DNA]</scope>
    <source>
        <strain evidence="2 3">BR 10303</strain>
    </source>
</reference>
<dbReference type="AlphaFoldDB" id="A0A109JGL7"/>
<dbReference type="Gene3D" id="1.10.3300.10">
    <property type="entry name" value="Jann2411-like domain"/>
    <property type="match status" value="1"/>
</dbReference>
<comment type="caution">
    <text evidence="2">The sequence shown here is derived from an EMBL/GenBank/DDBJ whole genome shotgun (WGS) entry which is preliminary data.</text>
</comment>
<dbReference type="Pfam" id="PF11706">
    <property type="entry name" value="zf-CGNR"/>
    <property type="match status" value="1"/>
</dbReference>
<sequence length="207" mass="23226">MQSHPPAIFIADALGLDFINSIATPVDTPVDWIADGDGLLRWLAQAKLVPSDVLDGFKARANPGELDRLADQARSLREWFRGFVRKHMGRPLTARALRELEPLNRLLEGDEAFSRIVVHRHDDSDGFVLERTRRWRSSGSLLLPIGEAMAKVVCEESFADIKACEGPACTLMFADHTRARARRWCSMAICGNRAKQAAHRNRIKERG</sequence>
<protein>
    <recommendedName>
        <fullName evidence="1">Zinc finger CGNR domain-containing protein</fullName>
    </recommendedName>
</protein>
<name>A0A109JGL7_9BRAD</name>
<evidence type="ECO:0000313" key="3">
    <source>
        <dbReference type="Proteomes" id="UP000057737"/>
    </source>
</evidence>
<dbReference type="PANTHER" id="PTHR35525">
    <property type="entry name" value="BLL6575 PROTEIN"/>
    <property type="match status" value="1"/>
</dbReference>
<dbReference type="PANTHER" id="PTHR35525:SF3">
    <property type="entry name" value="BLL6575 PROTEIN"/>
    <property type="match status" value="1"/>
</dbReference>
<organism evidence="2 3">
    <name type="scientific">Bradyrhizobium macuxiense</name>
    <dbReference type="NCBI Taxonomy" id="1755647"/>
    <lineage>
        <taxon>Bacteria</taxon>
        <taxon>Pseudomonadati</taxon>
        <taxon>Pseudomonadota</taxon>
        <taxon>Alphaproteobacteria</taxon>
        <taxon>Hyphomicrobiales</taxon>
        <taxon>Nitrobacteraceae</taxon>
        <taxon>Bradyrhizobium</taxon>
    </lineage>
</organism>
<proteinExistence type="predicted"/>
<accession>A0A109JGL7</accession>
<dbReference type="Pfam" id="PF07336">
    <property type="entry name" value="ABATE"/>
    <property type="match status" value="1"/>
</dbReference>
<dbReference type="InterPro" id="IPR010852">
    <property type="entry name" value="ABATE"/>
</dbReference>
<keyword evidence="3" id="KW-1185">Reference proteome</keyword>
<dbReference type="Proteomes" id="UP000057737">
    <property type="component" value="Unassembled WGS sequence"/>
</dbReference>
<gene>
    <name evidence="2" type="ORF">AS156_19040</name>
</gene>
<dbReference type="InterPro" id="IPR023286">
    <property type="entry name" value="ABATE_dom_sf"/>
</dbReference>
<dbReference type="RefSeq" id="WP_066513586.1">
    <property type="nucleotide sequence ID" value="NZ_LNCU01000107.1"/>
</dbReference>
<feature type="domain" description="Zinc finger CGNR" evidence="1">
    <location>
        <begin position="161"/>
        <end position="202"/>
    </location>
</feature>